<dbReference type="FunFam" id="1.10.287.130:FF:000001">
    <property type="entry name" value="Two-component sensor histidine kinase"/>
    <property type="match status" value="1"/>
</dbReference>
<feature type="transmembrane region" description="Helical" evidence="9">
    <location>
        <begin position="12"/>
        <end position="36"/>
    </location>
</feature>
<accession>A0AAW8U2N9</accession>
<dbReference type="CDD" id="cd00082">
    <property type="entry name" value="HisKA"/>
    <property type="match status" value="1"/>
</dbReference>
<evidence type="ECO:0000256" key="5">
    <source>
        <dbReference type="ARBA" id="ARBA00022679"/>
    </source>
</evidence>
<dbReference type="GO" id="GO:0004721">
    <property type="term" value="F:phosphoprotein phosphatase activity"/>
    <property type="evidence" value="ECO:0007669"/>
    <property type="project" value="TreeGrafter"/>
</dbReference>
<dbReference type="InterPro" id="IPR004358">
    <property type="entry name" value="Sig_transdc_His_kin-like_C"/>
</dbReference>
<evidence type="ECO:0000256" key="3">
    <source>
        <dbReference type="ARBA" id="ARBA00012438"/>
    </source>
</evidence>
<evidence type="ECO:0000256" key="7">
    <source>
        <dbReference type="ARBA" id="ARBA00023012"/>
    </source>
</evidence>
<keyword evidence="9" id="KW-0812">Transmembrane</keyword>
<dbReference type="SUPFAM" id="SSF55874">
    <property type="entry name" value="ATPase domain of HSP90 chaperone/DNA topoisomerase II/histidine kinase"/>
    <property type="match status" value="1"/>
</dbReference>
<dbReference type="GO" id="GO:0005886">
    <property type="term" value="C:plasma membrane"/>
    <property type="evidence" value="ECO:0007669"/>
    <property type="project" value="TreeGrafter"/>
</dbReference>
<dbReference type="GO" id="GO:0016036">
    <property type="term" value="P:cellular response to phosphate starvation"/>
    <property type="evidence" value="ECO:0007669"/>
    <property type="project" value="TreeGrafter"/>
</dbReference>
<dbReference type="PRINTS" id="PR00344">
    <property type="entry name" value="BCTRLSENSOR"/>
</dbReference>
<gene>
    <name evidence="11" type="ORF">P7H43_07110</name>
</gene>
<sequence length="437" mass="49699">MNTELSRRQRLRFFFLNVAAFALIFLALGFITLQILNSSAYRQTDDALKKITPDSARVTMEIQRYQTNDPFLDQKSPLPPMDNEVRDNRFNTQIILWSKNGTILNKTALGGRFTELQSLTLDTKNLDTVSEIKLDNGESGGKLTFHSITMAADDLASDVAYIQVLENTDQISQSMDNFQTILILCMVFFWLLSIVISYLLSKQNMKPIFAAWKKQQEFVENASHELRTPLTIIQNSLQRLFTKPEHTILQESETIAQALNETRRLTGLTNDLLTIARSDSNEAVLDKQPLQPEKLIGELVKPFQEIAQMDQKTFIVENFAKQTVHVDEKKVHQLLVILLDNALKYTSSGDKIVLQSEISGEHWLLEIKNSGPGIPDEEKKQIFERFHRMDPSRTKESGGYGLGLAIAKQIVTDHKGKITVHDWQPKGVIFRIKLPVA</sequence>
<evidence type="ECO:0000256" key="9">
    <source>
        <dbReference type="SAM" id="Phobius"/>
    </source>
</evidence>
<reference evidence="11" key="1">
    <citation type="submission" date="2023-03" db="EMBL/GenBank/DDBJ databases">
        <authorList>
            <person name="Shen W."/>
            <person name="Cai J."/>
        </authorList>
    </citation>
    <scope>NUCLEOTIDE SEQUENCE</scope>
    <source>
        <strain evidence="11">B226-2</strain>
    </source>
</reference>
<dbReference type="GO" id="GO:0000155">
    <property type="term" value="F:phosphorelay sensor kinase activity"/>
    <property type="evidence" value="ECO:0007669"/>
    <property type="project" value="InterPro"/>
</dbReference>
<comment type="caution">
    <text evidence="11">The sequence shown here is derived from an EMBL/GenBank/DDBJ whole genome shotgun (WGS) entry which is preliminary data.</text>
</comment>
<evidence type="ECO:0000256" key="4">
    <source>
        <dbReference type="ARBA" id="ARBA00022553"/>
    </source>
</evidence>
<dbReference type="Gene3D" id="3.30.565.10">
    <property type="entry name" value="Histidine kinase-like ATPase, C-terminal domain"/>
    <property type="match status" value="1"/>
</dbReference>
<evidence type="ECO:0000256" key="6">
    <source>
        <dbReference type="ARBA" id="ARBA00022777"/>
    </source>
</evidence>
<dbReference type="Pfam" id="PF02518">
    <property type="entry name" value="HATPase_c"/>
    <property type="match status" value="1"/>
</dbReference>
<dbReference type="SUPFAM" id="SSF47384">
    <property type="entry name" value="Homodimeric domain of signal transducing histidine kinase"/>
    <property type="match status" value="1"/>
</dbReference>
<keyword evidence="7" id="KW-0902">Two-component regulatory system</keyword>
<keyword evidence="6 11" id="KW-0418">Kinase</keyword>
<dbReference type="EMBL" id="JARQBJ010000003">
    <property type="protein sequence ID" value="MDT2810248.1"/>
    <property type="molecule type" value="Genomic_DNA"/>
</dbReference>
<keyword evidence="8 9" id="KW-0472">Membrane</keyword>
<dbReference type="InterPro" id="IPR003594">
    <property type="entry name" value="HATPase_dom"/>
</dbReference>
<dbReference type="Gene3D" id="1.10.287.130">
    <property type="match status" value="1"/>
</dbReference>
<evidence type="ECO:0000313" key="12">
    <source>
        <dbReference type="Proteomes" id="UP001256711"/>
    </source>
</evidence>
<dbReference type="PROSITE" id="PS50109">
    <property type="entry name" value="HIS_KIN"/>
    <property type="match status" value="1"/>
</dbReference>
<comment type="subcellular location">
    <subcellularLocation>
        <location evidence="2">Membrane</location>
    </subcellularLocation>
</comment>
<evidence type="ECO:0000256" key="8">
    <source>
        <dbReference type="ARBA" id="ARBA00023136"/>
    </source>
</evidence>
<keyword evidence="5" id="KW-0808">Transferase</keyword>
<dbReference type="Pfam" id="PF00512">
    <property type="entry name" value="HisKA"/>
    <property type="match status" value="1"/>
</dbReference>
<dbReference type="PANTHER" id="PTHR45453:SF1">
    <property type="entry name" value="PHOSPHATE REGULON SENSOR PROTEIN PHOR"/>
    <property type="match status" value="1"/>
</dbReference>
<feature type="domain" description="Histidine kinase" evidence="10">
    <location>
        <begin position="221"/>
        <end position="437"/>
    </location>
</feature>
<dbReference type="SMART" id="SM00387">
    <property type="entry name" value="HATPase_c"/>
    <property type="match status" value="1"/>
</dbReference>
<dbReference type="InterPro" id="IPR050351">
    <property type="entry name" value="BphY/WalK/GraS-like"/>
</dbReference>
<evidence type="ECO:0000259" key="10">
    <source>
        <dbReference type="PROSITE" id="PS50109"/>
    </source>
</evidence>
<dbReference type="EC" id="2.7.13.3" evidence="3"/>
<dbReference type="InterPro" id="IPR036890">
    <property type="entry name" value="HATPase_C_sf"/>
</dbReference>
<dbReference type="InterPro" id="IPR003661">
    <property type="entry name" value="HisK_dim/P_dom"/>
</dbReference>
<dbReference type="Proteomes" id="UP001256711">
    <property type="component" value="Unassembled WGS sequence"/>
</dbReference>
<organism evidence="11 12">
    <name type="scientific">Enterococcus asini</name>
    <dbReference type="NCBI Taxonomy" id="57732"/>
    <lineage>
        <taxon>Bacteria</taxon>
        <taxon>Bacillati</taxon>
        <taxon>Bacillota</taxon>
        <taxon>Bacilli</taxon>
        <taxon>Lactobacillales</taxon>
        <taxon>Enterococcaceae</taxon>
        <taxon>Enterococcus</taxon>
    </lineage>
</organism>
<dbReference type="InterPro" id="IPR005467">
    <property type="entry name" value="His_kinase_dom"/>
</dbReference>
<feature type="transmembrane region" description="Helical" evidence="9">
    <location>
        <begin position="181"/>
        <end position="200"/>
    </location>
</feature>
<dbReference type="AlphaFoldDB" id="A0AAW8U2N9"/>
<evidence type="ECO:0000313" key="11">
    <source>
        <dbReference type="EMBL" id="MDT2810248.1"/>
    </source>
</evidence>
<dbReference type="SMART" id="SM00388">
    <property type="entry name" value="HisKA"/>
    <property type="match status" value="1"/>
</dbReference>
<evidence type="ECO:0000256" key="2">
    <source>
        <dbReference type="ARBA" id="ARBA00004370"/>
    </source>
</evidence>
<dbReference type="PANTHER" id="PTHR45453">
    <property type="entry name" value="PHOSPHATE REGULON SENSOR PROTEIN PHOR"/>
    <property type="match status" value="1"/>
</dbReference>
<protein>
    <recommendedName>
        <fullName evidence="3">histidine kinase</fullName>
        <ecNumber evidence="3">2.7.13.3</ecNumber>
    </recommendedName>
</protein>
<proteinExistence type="predicted"/>
<dbReference type="RefSeq" id="WP_303220299.1">
    <property type="nucleotide sequence ID" value="NZ_CAUGVL010000118.1"/>
</dbReference>
<keyword evidence="4" id="KW-0597">Phosphoprotein</keyword>
<dbReference type="InterPro" id="IPR036097">
    <property type="entry name" value="HisK_dim/P_sf"/>
</dbReference>
<dbReference type="FunFam" id="3.30.565.10:FF:000006">
    <property type="entry name" value="Sensor histidine kinase WalK"/>
    <property type="match status" value="1"/>
</dbReference>
<evidence type="ECO:0000256" key="1">
    <source>
        <dbReference type="ARBA" id="ARBA00000085"/>
    </source>
</evidence>
<dbReference type="CDD" id="cd00075">
    <property type="entry name" value="HATPase"/>
    <property type="match status" value="1"/>
</dbReference>
<name>A0AAW8U2N9_9ENTE</name>
<keyword evidence="9" id="KW-1133">Transmembrane helix</keyword>
<comment type="catalytic activity">
    <reaction evidence="1">
        <text>ATP + protein L-histidine = ADP + protein N-phospho-L-histidine.</text>
        <dbReference type="EC" id="2.7.13.3"/>
    </reaction>
</comment>